<evidence type="ECO:0000256" key="1">
    <source>
        <dbReference type="ARBA" id="ARBA00022723"/>
    </source>
</evidence>
<protein>
    <recommendedName>
        <fullName evidence="8">Zn(2)-C6 fungal-type domain-containing protein</fullName>
    </recommendedName>
</protein>
<feature type="region of interest" description="Disordered" evidence="7">
    <location>
        <begin position="114"/>
        <end position="144"/>
    </location>
</feature>
<dbReference type="Gene3D" id="4.10.240.10">
    <property type="entry name" value="Zn(2)-C6 fungal-type DNA-binding domain"/>
    <property type="match status" value="1"/>
</dbReference>
<dbReference type="InterPro" id="IPR036864">
    <property type="entry name" value="Zn2-C6_fun-type_DNA-bd_sf"/>
</dbReference>
<dbReference type="InterPro" id="IPR007219">
    <property type="entry name" value="XnlR_reg_dom"/>
</dbReference>
<evidence type="ECO:0000259" key="8">
    <source>
        <dbReference type="PROSITE" id="PS50048"/>
    </source>
</evidence>
<dbReference type="GO" id="GO:0006351">
    <property type="term" value="P:DNA-templated transcription"/>
    <property type="evidence" value="ECO:0007669"/>
    <property type="project" value="InterPro"/>
</dbReference>
<dbReference type="PROSITE" id="PS00463">
    <property type="entry name" value="ZN2_CY6_FUNGAL_1"/>
    <property type="match status" value="1"/>
</dbReference>
<reference evidence="9" key="1">
    <citation type="journal article" date="2020" name="Stud. Mycol.">
        <title>101 Dothideomycetes genomes: a test case for predicting lifestyles and emergence of pathogens.</title>
        <authorList>
            <person name="Haridas S."/>
            <person name="Albert R."/>
            <person name="Binder M."/>
            <person name="Bloem J."/>
            <person name="Labutti K."/>
            <person name="Salamov A."/>
            <person name="Andreopoulos B."/>
            <person name="Baker S."/>
            <person name="Barry K."/>
            <person name="Bills G."/>
            <person name="Bluhm B."/>
            <person name="Cannon C."/>
            <person name="Castanera R."/>
            <person name="Culley D."/>
            <person name="Daum C."/>
            <person name="Ezra D."/>
            <person name="Gonzalez J."/>
            <person name="Henrissat B."/>
            <person name="Kuo A."/>
            <person name="Liang C."/>
            <person name="Lipzen A."/>
            <person name="Lutzoni F."/>
            <person name="Magnuson J."/>
            <person name="Mondo S."/>
            <person name="Nolan M."/>
            <person name="Ohm R."/>
            <person name="Pangilinan J."/>
            <person name="Park H.-J."/>
            <person name="Ramirez L."/>
            <person name="Alfaro M."/>
            <person name="Sun H."/>
            <person name="Tritt A."/>
            <person name="Yoshinaga Y."/>
            <person name="Zwiers L.-H."/>
            <person name="Turgeon B."/>
            <person name="Goodwin S."/>
            <person name="Spatafora J."/>
            <person name="Crous P."/>
            <person name="Grigoriev I."/>
        </authorList>
    </citation>
    <scope>NUCLEOTIDE SEQUENCE</scope>
    <source>
        <strain evidence="9">ATCC 36951</strain>
    </source>
</reference>
<evidence type="ECO:0000256" key="4">
    <source>
        <dbReference type="ARBA" id="ARBA00023125"/>
    </source>
</evidence>
<dbReference type="GeneID" id="54570829"/>
<dbReference type="SUPFAM" id="SSF57701">
    <property type="entry name" value="Zn2/Cys6 DNA-binding domain"/>
    <property type="match status" value="1"/>
</dbReference>
<dbReference type="PANTHER" id="PTHR31944">
    <property type="entry name" value="HEME-RESPONSIVE ZINC FINGER TRANSCRIPTION FACTOR HAP1"/>
    <property type="match status" value="1"/>
</dbReference>
<keyword evidence="2" id="KW-0862">Zinc</keyword>
<dbReference type="GO" id="GO:0008270">
    <property type="term" value="F:zinc ion binding"/>
    <property type="evidence" value="ECO:0007669"/>
    <property type="project" value="InterPro"/>
</dbReference>
<dbReference type="GO" id="GO:0000978">
    <property type="term" value="F:RNA polymerase II cis-regulatory region sequence-specific DNA binding"/>
    <property type="evidence" value="ECO:0007669"/>
    <property type="project" value="TreeGrafter"/>
</dbReference>
<dbReference type="Pfam" id="PF00172">
    <property type="entry name" value="Zn_clus"/>
    <property type="match status" value="1"/>
</dbReference>
<name>A0A6A6CGA7_ZASCE</name>
<evidence type="ECO:0000256" key="7">
    <source>
        <dbReference type="SAM" id="MobiDB-lite"/>
    </source>
</evidence>
<dbReference type="CDD" id="cd00067">
    <property type="entry name" value="GAL4"/>
    <property type="match status" value="1"/>
</dbReference>
<keyword evidence="1" id="KW-0479">Metal-binding</keyword>
<keyword evidence="4" id="KW-0238">DNA-binding</keyword>
<dbReference type="CDD" id="cd12148">
    <property type="entry name" value="fungal_TF_MHR"/>
    <property type="match status" value="1"/>
</dbReference>
<keyword evidence="10" id="KW-1185">Reference proteome</keyword>
<dbReference type="GO" id="GO:0001228">
    <property type="term" value="F:DNA-binding transcription activator activity, RNA polymerase II-specific"/>
    <property type="evidence" value="ECO:0007669"/>
    <property type="project" value="TreeGrafter"/>
</dbReference>
<dbReference type="InterPro" id="IPR051430">
    <property type="entry name" value="Fungal_TF_Env_Response"/>
</dbReference>
<dbReference type="OrthoDB" id="4236860at2759"/>
<dbReference type="AlphaFoldDB" id="A0A6A6CGA7"/>
<evidence type="ECO:0000313" key="9">
    <source>
        <dbReference type="EMBL" id="KAF2164699.1"/>
    </source>
</evidence>
<evidence type="ECO:0000313" key="10">
    <source>
        <dbReference type="Proteomes" id="UP000799537"/>
    </source>
</evidence>
<organism evidence="9 10">
    <name type="scientific">Zasmidium cellare ATCC 36951</name>
    <dbReference type="NCBI Taxonomy" id="1080233"/>
    <lineage>
        <taxon>Eukaryota</taxon>
        <taxon>Fungi</taxon>
        <taxon>Dikarya</taxon>
        <taxon>Ascomycota</taxon>
        <taxon>Pezizomycotina</taxon>
        <taxon>Dothideomycetes</taxon>
        <taxon>Dothideomycetidae</taxon>
        <taxon>Mycosphaerellales</taxon>
        <taxon>Mycosphaerellaceae</taxon>
        <taxon>Zasmidium</taxon>
    </lineage>
</organism>
<dbReference type="EMBL" id="ML993603">
    <property type="protein sequence ID" value="KAF2164699.1"/>
    <property type="molecule type" value="Genomic_DNA"/>
</dbReference>
<dbReference type="Proteomes" id="UP000799537">
    <property type="component" value="Unassembled WGS sequence"/>
</dbReference>
<feature type="compositionally biased region" description="Polar residues" evidence="7">
    <location>
        <begin position="114"/>
        <end position="131"/>
    </location>
</feature>
<feature type="domain" description="Zn(2)-C6 fungal-type" evidence="8">
    <location>
        <begin position="21"/>
        <end position="53"/>
    </location>
</feature>
<dbReference type="Pfam" id="PF04082">
    <property type="entry name" value="Fungal_trans"/>
    <property type="match status" value="1"/>
</dbReference>
<keyword evidence="6" id="KW-0539">Nucleus</keyword>
<sequence length="730" mass="81288">MQSRSAAQRDGVRKRPRKIWSCLECRRKKLQCDHGLPACGRCTRAGSAANCVYATVTPTTSDSNNARATSDQITVVEGSRRPGATNQPGRTVDSELLSRLESLEEKLWSFQTSPSLQSVQRTRQTDGSGQLPSPEGTNEDTDTVAGGAIDTTHILLRGSAFRTKFNGNTCTVTLAEHVPGINTFKKDALATFPAFDQVQQYLNKTENRTTLTPFKPDLSPDENVKVLLPPQAEADRLVRIYKESFDYIYPILHGPTFDASYAQLWSGTDEVDTRFVAVVILIIAISDCLTSTPFTSTASTGQVSRAKATLILDTVEQWVHHKVYQYESILDFQIQFLLLLGRQLNGKRNKRTWANAGGVVRTFMCTGMHRDPDELARETTDVDRMMRRRLWAAAIEFELQAAFEHGMPACPWAVHSDIGPPLNVNDDDCENVLPLSSFTKTSFLAVSWKSLNLRHQLCSTLNDMNSAMTPHSRAVTYTDTLKQLHQACPKWDTVEAAAARALLCINIHQFILAIHEQQLLNSTSSVEKQLSRMIMVDSATQMLDAHKAARDSGSDLVELLYNDHMRAALSICHAYITADPLADRFLISAIDHTISRVMDNAIAMYTEKVMRFGGSKLDLWYICAADGLMKATAEPTQRATFVQRAVDHFTRPFYRLMALTRDPMLSSIAQQAGGAASNEQILPLVPRPDDTIASERLEDMSLPGFGELAEWTFDDFSFDPNDFLDLGNQM</sequence>
<keyword evidence="5" id="KW-0804">Transcription</keyword>
<dbReference type="SMART" id="SM00066">
    <property type="entry name" value="GAL4"/>
    <property type="match status" value="1"/>
</dbReference>
<dbReference type="PROSITE" id="PS50048">
    <property type="entry name" value="ZN2_CY6_FUNGAL_2"/>
    <property type="match status" value="1"/>
</dbReference>
<evidence type="ECO:0000256" key="2">
    <source>
        <dbReference type="ARBA" id="ARBA00022833"/>
    </source>
</evidence>
<evidence type="ECO:0000256" key="3">
    <source>
        <dbReference type="ARBA" id="ARBA00023015"/>
    </source>
</evidence>
<dbReference type="InterPro" id="IPR001138">
    <property type="entry name" value="Zn2Cys6_DnaBD"/>
</dbReference>
<dbReference type="GO" id="GO:0005634">
    <property type="term" value="C:nucleus"/>
    <property type="evidence" value="ECO:0007669"/>
    <property type="project" value="TreeGrafter"/>
</dbReference>
<keyword evidence="3" id="KW-0805">Transcription regulation</keyword>
<evidence type="ECO:0000256" key="5">
    <source>
        <dbReference type="ARBA" id="ARBA00023163"/>
    </source>
</evidence>
<dbReference type="PANTHER" id="PTHR31944:SF131">
    <property type="entry name" value="HEME-RESPONSIVE ZINC FINGER TRANSCRIPTION FACTOR HAP1"/>
    <property type="match status" value="1"/>
</dbReference>
<accession>A0A6A6CGA7</accession>
<proteinExistence type="predicted"/>
<gene>
    <name evidence="9" type="ORF">M409DRAFT_67804</name>
</gene>
<dbReference type="RefSeq" id="XP_033665588.1">
    <property type="nucleotide sequence ID" value="XM_033817557.1"/>
</dbReference>
<evidence type="ECO:0000256" key="6">
    <source>
        <dbReference type="ARBA" id="ARBA00023242"/>
    </source>
</evidence>